<organism evidence="2 3">
    <name type="scientific">Pleurodeles waltl</name>
    <name type="common">Iberian ribbed newt</name>
    <dbReference type="NCBI Taxonomy" id="8319"/>
    <lineage>
        <taxon>Eukaryota</taxon>
        <taxon>Metazoa</taxon>
        <taxon>Chordata</taxon>
        <taxon>Craniata</taxon>
        <taxon>Vertebrata</taxon>
        <taxon>Euteleostomi</taxon>
        <taxon>Amphibia</taxon>
        <taxon>Batrachia</taxon>
        <taxon>Caudata</taxon>
        <taxon>Salamandroidea</taxon>
        <taxon>Salamandridae</taxon>
        <taxon>Pleurodelinae</taxon>
        <taxon>Pleurodeles</taxon>
    </lineage>
</organism>
<proteinExistence type="predicted"/>
<feature type="region of interest" description="Disordered" evidence="1">
    <location>
        <begin position="1"/>
        <end position="51"/>
    </location>
</feature>
<gene>
    <name evidence="2" type="ORF">NDU88_000449</name>
</gene>
<dbReference type="AlphaFoldDB" id="A0AAV7Q1A1"/>
<keyword evidence="3" id="KW-1185">Reference proteome</keyword>
<reference evidence="2" key="1">
    <citation type="journal article" date="2022" name="bioRxiv">
        <title>Sequencing and chromosome-scale assembly of the giantPleurodeles waltlgenome.</title>
        <authorList>
            <person name="Brown T."/>
            <person name="Elewa A."/>
            <person name="Iarovenko S."/>
            <person name="Subramanian E."/>
            <person name="Araus A.J."/>
            <person name="Petzold A."/>
            <person name="Susuki M."/>
            <person name="Suzuki K.-i.T."/>
            <person name="Hayashi T."/>
            <person name="Toyoda A."/>
            <person name="Oliveira C."/>
            <person name="Osipova E."/>
            <person name="Leigh N.D."/>
            <person name="Simon A."/>
            <person name="Yun M.H."/>
        </authorList>
    </citation>
    <scope>NUCLEOTIDE SEQUENCE</scope>
    <source>
        <strain evidence="2">20211129_DDA</strain>
        <tissue evidence="2">Liver</tissue>
    </source>
</reference>
<dbReference type="EMBL" id="JANPWB010000010">
    <property type="protein sequence ID" value="KAJ1133979.1"/>
    <property type="molecule type" value="Genomic_DNA"/>
</dbReference>
<name>A0AAV7Q1A1_PLEWA</name>
<feature type="compositionally biased region" description="Polar residues" evidence="1">
    <location>
        <begin position="40"/>
        <end position="51"/>
    </location>
</feature>
<evidence type="ECO:0000313" key="3">
    <source>
        <dbReference type="Proteomes" id="UP001066276"/>
    </source>
</evidence>
<dbReference type="Proteomes" id="UP001066276">
    <property type="component" value="Chromosome 6"/>
</dbReference>
<protein>
    <submittedName>
        <fullName evidence="2">Uncharacterized protein</fullName>
    </submittedName>
</protein>
<evidence type="ECO:0000256" key="1">
    <source>
        <dbReference type="SAM" id="MobiDB-lite"/>
    </source>
</evidence>
<evidence type="ECO:0000313" key="2">
    <source>
        <dbReference type="EMBL" id="KAJ1133979.1"/>
    </source>
</evidence>
<comment type="caution">
    <text evidence="2">The sequence shown here is derived from an EMBL/GenBank/DDBJ whole genome shotgun (WGS) entry which is preliminary data.</text>
</comment>
<accession>A0AAV7Q1A1</accession>
<sequence>MCPSQGTRKRTTAFGSDGRASLPLYKVSPRRVPPAGRQDTLPTQSGKNHQWSDTLTAAFAPPPKSNTANNTQRSDMLTEAAAFAPSYTRQNYQSHKLSTVTKTLSDA</sequence>